<keyword evidence="7" id="KW-1185">Reference proteome</keyword>
<dbReference type="PROSITE" id="PS01102">
    <property type="entry name" value="ZF_DKSA_1"/>
    <property type="match status" value="1"/>
</dbReference>
<dbReference type="Pfam" id="PF01258">
    <property type="entry name" value="zf-dskA_traR"/>
    <property type="match status" value="1"/>
</dbReference>
<reference evidence="6 7" key="1">
    <citation type="journal article" date="2010" name="BMC Genomics">
        <title>Comparative genomics and proteomics of Helicobacter mustelae, an ulcerogenic and carcinogenic gastric pathogen.</title>
        <authorList>
            <person name="O'Toole P.W."/>
            <person name="Snelling W.J."/>
            <person name="Canchaya C."/>
            <person name="Forde B.M."/>
            <person name="Hardie K.R."/>
            <person name="Josenhans C."/>
            <person name="Graham R.L.J."/>
            <person name="McMullan G."/>
            <person name="Parkhill J."/>
            <person name="Belda E."/>
            <person name="Bentley S.D."/>
        </authorList>
    </citation>
    <scope>NUCLEOTIDE SEQUENCE [LARGE SCALE GENOMIC DNA]</scope>
    <source>
        <strain evidence="7">ATCC 43772 / LMG 18044 / NCTC 12198 / 12198</strain>
    </source>
</reference>
<keyword evidence="3" id="KW-0862">Zinc</keyword>
<gene>
    <name evidence="6" type="ordered locus">HMU01360</name>
</gene>
<dbReference type="GO" id="GO:0008270">
    <property type="term" value="F:zinc ion binding"/>
    <property type="evidence" value="ECO:0007669"/>
    <property type="project" value="UniProtKB-KW"/>
</dbReference>
<evidence type="ECO:0000256" key="4">
    <source>
        <dbReference type="PROSITE-ProRule" id="PRU00510"/>
    </source>
</evidence>
<dbReference type="eggNOG" id="COG1734">
    <property type="taxonomic scope" value="Bacteria"/>
</dbReference>
<evidence type="ECO:0000256" key="3">
    <source>
        <dbReference type="ARBA" id="ARBA00022833"/>
    </source>
</evidence>
<dbReference type="PROSITE" id="PS51128">
    <property type="entry name" value="ZF_DKSA_2"/>
    <property type="match status" value="1"/>
</dbReference>
<evidence type="ECO:0000256" key="2">
    <source>
        <dbReference type="ARBA" id="ARBA00022771"/>
    </source>
</evidence>
<dbReference type="HOGENOM" id="CLU_043144_2_1_7"/>
<name>D3UFX7_HELM1</name>
<dbReference type="AlphaFoldDB" id="D3UFX7"/>
<evidence type="ECO:0000259" key="5">
    <source>
        <dbReference type="Pfam" id="PF01258"/>
    </source>
</evidence>
<keyword evidence="2" id="KW-0863">Zinc-finger</keyword>
<protein>
    <submittedName>
        <fullName evidence="6">Putative DnaK suppressor protein DskA</fullName>
    </submittedName>
</protein>
<proteinExistence type="predicted"/>
<dbReference type="STRING" id="679897.HMU01360"/>
<dbReference type="PANTHER" id="PTHR33823:SF4">
    <property type="entry name" value="GENERAL STRESS PROTEIN 16O"/>
    <property type="match status" value="1"/>
</dbReference>
<feature type="domain" description="Zinc finger DksA/TraR C4-type" evidence="5">
    <location>
        <begin position="64"/>
        <end position="97"/>
    </location>
</feature>
<dbReference type="Gene3D" id="1.20.120.910">
    <property type="entry name" value="DksA, coiled-coil domain"/>
    <property type="match status" value="1"/>
</dbReference>
<dbReference type="Proteomes" id="UP000001522">
    <property type="component" value="Chromosome"/>
</dbReference>
<dbReference type="InterPro" id="IPR000962">
    <property type="entry name" value="Znf_DskA_TraR"/>
</dbReference>
<organism evidence="6 7">
    <name type="scientific">Helicobacter mustelae (strain ATCC 43772 / CCUG 25715 / CIP 103759 / LMG 18044 / NCTC 12198 / R85-136P)</name>
    <name type="common">Campylobacter mustelae</name>
    <dbReference type="NCBI Taxonomy" id="679897"/>
    <lineage>
        <taxon>Bacteria</taxon>
        <taxon>Pseudomonadati</taxon>
        <taxon>Campylobacterota</taxon>
        <taxon>Epsilonproteobacteria</taxon>
        <taxon>Campylobacterales</taxon>
        <taxon>Helicobacteraceae</taxon>
        <taxon>Helicobacter</taxon>
    </lineage>
</organism>
<dbReference type="InterPro" id="IPR020458">
    <property type="entry name" value="Znf_DskA_TraR_CS"/>
</dbReference>
<dbReference type="PANTHER" id="PTHR33823">
    <property type="entry name" value="RNA POLYMERASE-BINDING TRANSCRIPTION FACTOR DKSA-RELATED"/>
    <property type="match status" value="1"/>
</dbReference>
<evidence type="ECO:0000256" key="1">
    <source>
        <dbReference type="ARBA" id="ARBA00022723"/>
    </source>
</evidence>
<dbReference type="KEGG" id="hms:HMU01360"/>
<evidence type="ECO:0000313" key="7">
    <source>
        <dbReference type="Proteomes" id="UP000001522"/>
    </source>
</evidence>
<evidence type="ECO:0000313" key="6">
    <source>
        <dbReference type="EMBL" id="CBG39398.1"/>
    </source>
</evidence>
<accession>D3UFX7</accession>
<feature type="zinc finger region" description="dksA C4-type" evidence="4">
    <location>
        <begin position="67"/>
        <end position="91"/>
    </location>
</feature>
<dbReference type="SUPFAM" id="SSF57716">
    <property type="entry name" value="Glucocorticoid receptor-like (DNA-binding domain)"/>
    <property type="match status" value="1"/>
</dbReference>
<sequence length="105" mass="12327">MNEIFNSLDLDRKAGKFDVANINDEMDFISADLQHKLNAIIMQKHGQEIEKITKALKKITDNVYGVCEMCEEEIDIERLRVKPHAEFCIKCRQIYEKDQRNRKIG</sequence>
<keyword evidence="1" id="KW-0479">Metal-binding</keyword>
<dbReference type="EMBL" id="FN555004">
    <property type="protein sequence ID" value="CBG39398.1"/>
    <property type="molecule type" value="Genomic_DNA"/>
</dbReference>